<reference evidence="2" key="1">
    <citation type="submission" date="2023-03" db="EMBL/GenBank/DDBJ databases">
        <authorList>
            <person name="Steffen K."/>
            <person name="Cardenas P."/>
        </authorList>
    </citation>
    <scope>NUCLEOTIDE SEQUENCE</scope>
</reference>
<dbReference type="InterPro" id="IPR051680">
    <property type="entry name" value="ATP-dep_Glu-Cys_Ligase-2"/>
</dbReference>
<dbReference type="PANTHER" id="PTHR34595:SF7">
    <property type="entry name" value="SLL1039 PROTEIN"/>
    <property type="match status" value="1"/>
</dbReference>
<organism evidence="2 3">
    <name type="scientific">Geodia barretti</name>
    <name type="common">Barrett's horny sponge</name>
    <dbReference type="NCBI Taxonomy" id="519541"/>
    <lineage>
        <taxon>Eukaryota</taxon>
        <taxon>Metazoa</taxon>
        <taxon>Porifera</taxon>
        <taxon>Demospongiae</taxon>
        <taxon>Heteroscleromorpha</taxon>
        <taxon>Tetractinellida</taxon>
        <taxon>Astrophorina</taxon>
        <taxon>Geodiidae</taxon>
        <taxon>Geodia</taxon>
    </lineage>
</organism>
<evidence type="ECO:0000259" key="1">
    <source>
        <dbReference type="Pfam" id="PF14403"/>
    </source>
</evidence>
<evidence type="ECO:0000313" key="3">
    <source>
        <dbReference type="Proteomes" id="UP001174909"/>
    </source>
</evidence>
<keyword evidence="3" id="KW-1185">Reference proteome</keyword>
<comment type="caution">
    <text evidence="2">The sequence shown here is derived from an EMBL/GenBank/DDBJ whole genome shotgun (WGS) entry which is preliminary data.</text>
</comment>
<dbReference type="InterPro" id="IPR025841">
    <property type="entry name" value="CP_ATPgrasp_2"/>
</dbReference>
<name>A0AA35SQX8_GEOBA</name>
<gene>
    <name evidence="2" type="ORF">GBAR_LOCUS19194</name>
</gene>
<sequence length="118" mass="12870">MFLSGEIGAELVQGQDLLVDNGFVYMRTTKGLQRVDIIYRRVTTTLLTPLYSDLTPCSVFLGLIDAYKRGNVTVVNAPGTGVADDKSVYAFVPDMIRYYLSEEPLSSGQCGNIPVPTA</sequence>
<dbReference type="EMBL" id="CASHTH010002708">
    <property type="protein sequence ID" value="CAI8034034.1"/>
    <property type="molecule type" value="Genomic_DNA"/>
</dbReference>
<dbReference type="AlphaFoldDB" id="A0AA35SQX8"/>
<dbReference type="Proteomes" id="UP001174909">
    <property type="component" value="Unassembled WGS sequence"/>
</dbReference>
<protein>
    <submittedName>
        <fullName evidence="2">Uncharacterized protein sll0335</fullName>
    </submittedName>
</protein>
<evidence type="ECO:0000313" key="2">
    <source>
        <dbReference type="EMBL" id="CAI8034034.1"/>
    </source>
</evidence>
<dbReference type="Gene3D" id="3.40.50.11290">
    <property type="match status" value="1"/>
</dbReference>
<accession>A0AA35SQX8</accession>
<dbReference type="Pfam" id="PF14403">
    <property type="entry name" value="CP_ATPgrasp_2"/>
    <property type="match status" value="1"/>
</dbReference>
<feature type="domain" description="Circularly permuted ATP-grasp type 2" evidence="1">
    <location>
        <begin position="2"/>
        <end position="105"/>
    </location>
</feature>
<dbReference type="PANTHER" id="PTHR34595">
    <property type="entry name" value="BLR5612 PROTEIN"/>
    <property type="match status" value="1"/>
</dbReference>
<proteinExistence type="predicted"/>